<dbReference type="InterPro" id="IPR023833">
    <property type="entry name" value="Signal_pept_SipW-depend-type"/>
</dbReference>
<dbReference type="RefSeq" id="WP_129452629.1">
    <property type="nucleotide sequence ID" value="NZ_CP034941.1"/>
</dbReference>
<dbReference type="InterPro" id="IPR006311">
    <property type="entry name" value="TAT_signal"/>
</dbReference>
<evidence type="ECO:0000256" key="1">
    <source>
        <dbReference type="SAM" id="MobiDB-lite"/>
    </source>
</evidence>
<organism evidence="2 3">
    <name type="scientific">Halorubrum ezzemoulense</name>
    <name type="common">Halorubrum chaoviator</name>
    <dbReference type="NCBI Taxonomy" id="337243"/>
    <lineage>
        <taxon>Archaea</taxon>
        <taxon>Methanobacteriati</taxon>
        <taxon>Methanobacteriota</taxon>
        <taxon>Stenosarchaea group</taxon>
        <taxon>Halobacteria</taxon>
        <taxon>Halobacteriales</taxon>
        <taxon>Haloferacaceae</taxon>
        <taxon>Halorubrum</taxon>
    </lineage>
</organism>
<dbReference type="PROSITE" id="PS51318">
    <property type="entry name" value="TAT"/>
    <property type="match status" value="1"/>
</dbReference>
<accession>A0A481RKX0</accession>
<proteinExistence type="predicted"/>
<gene>
    <name evidence="2" type="ORF">EO776_17955</name>
</gene>
<dbReference type="Proteomes" id="UP000293073">
    <property type="component" value="Plasmid megaplasmid"/>
</dbReference>
<evidence type="ECO:0000313" key="3">
    <source>
        <dbReference type="Proteomes" id="UP000293073"/>
    </source>
</evidence>
<protein>
    <submittedName>
        <fullName evidence="2">Uncharacterized protein</fullName>
    </submittedName>
</protein>
<feature type="compositionally biased region" description="Acidic residues" evidence="1">
    <location>
        <begin position="206"/>
        <end position="218"/>
    </location>
</feature>
<sequence>MTRDTHSQDQPFTLSRRSVLAGLGMTGVAAGGAGFGTTAYLNDTEQFAGNSVTAGEFDLQVDWQVTYDGPDGPVYVDASPDEFINDPEDPTRLLESDDILNSGSFIEGSDGIRDPIFTREEIALRAGFSSDLSSLSENQRTAIETRFREQFVDRPVEPDFASVVLDPETFGDLKPGDQITLDISLHLFDNPGYLWLTGGLGHADEGEITEPEAGDPDEDQNRDGTRKAGDNAEPIVELLDALRVTAWYESIGNVTLDQSEHVFFGGNEDPTTNPTLREFLDLVSTGNGIPLDGDPSTSYNEVVDGAPALGADPAREPFANSTTRYLGLAFTLPDEQSNEIQGDSVVFDVGVYAEQARHNTGGGSRPDLSVLNARANESANPGPYGLVFDVRNNLSESVVVTDLTILPADPVILALSDEVDNTSIPAGYEVYIDSATPGYTDIPGGIALPGTITLGSDGYSDSADREPSLMPDETAQVTLFSFRDANGDGVEMNGQRVVLTLAYRGETTGRTGSVTQSVVG</sequence>
<dbReference type="NCBIfam" id="TIGR04088">
    <property type="entry name" value="cognate_SipW"/>
    <property type="match status" value="1"/>
</dbReference>
<dbReference type="KEGG" id="hezz:EO776_17955"/>
<dbReference type="EMBL" id="CP034941">
    <property type="protein sequence ID" value="QAY21812.1"/>
    <property type="molecule type" value="Genomic_DNA"/>
</dbReference>
<keyword evidence="2" id="KW-0614">Plasmid</keyword>
<evidence type="ECO:0000313" key="2">
    <source>
        <dbReference type="EMBL" id="QAY21812.1"/>
    </source>
</evidence>
<dbReference type="AlphaFoldDB" id="A0A481RKX0"/>
<reference evidence="3" key="1">
    <citation type="submission" date="2019-01" db="EMBL/GenBank/DDBJ databases">
        <title>Complete genome of Halorubrum ezzemoulense strain FB21.</title>
        <authorList>
            <person name="Feng Y."/>
            <person name="Louyakis A.S."/>
            <person name="Papke R.T."/>
            <person name="Gogarten J.P."/>
        </authorList>
    </citation>
    <scope>NUCLEOTIDE SEQUENCE [LARGE SCALE GENOMIC DNA]</scope>
    <source>
        <strain evidence="3">Fb21</strain>
        <plasmid evidence="3">megaPlasmid</plasmid>
    </source>
</reference>
<geneLocation type="plasmid" evidence="3">
    <name>megaPlasmid</name>
</geneLocation>
<feature type="compositionally biased region" description="Basic and acidic residues" evidence="1">
    <location>
        <begin position="219"/>
        <end position="230"/>
    </location>
</feature>
<feature type="region of interest" description="Disordered" evidence="1">
    <location>
        <begin position="204"/>
        <end position="231"/>
    </location>
</feature>
<dbReference type="GeneID" id="301361733"/>
<name>A0A481RKX0_HALEZ</name>